<accession>A0ABS2BM42</accession>
<comment type="caution">
    <text evidence="2">The sequence shown here is derived from an EMBL/GenBank/DDBJ whole genome shotgun (WGS) entry which is preliminary data.</text>
</comment>
<dbReference type="InterPro" id="IPR009061">
    <property type="entry name" value="DNA-bd_dom_put_sf"/>
</dbReference>
<dbReference type="Gene3D" id="1.10.10.10">
    <property type="entry name" value="Winged helix-like DNA-binding domain superfamily/Winged helix DNA-binding domain"/>
    <property type="match status" value="1"/>
</dbReference>
<organism evidence="2 3">
    <name type="scientific">Jeongeupia naejangsanensis</name>
    <dbReference type="NCBI Taxonomy" id="613195"/>
    <lineage>
        <taxon>Bacteria</taxon>
        <taxon>Pseudomonadati</taxon>
        <taxon>Pseudomonadota</taxon>
        <taxon>Betaproteobacteria</taxon>
        <taxon>Neisseriales</taxon>
        <taxon>Chitinibacteraceae</taxon>
        <taxon>Jeongeupia</taxon>
    </lineage>
</organism>
<keyword evidence="3" id="KW-1185">Reference proteome</keyword>
<sequence>MLLRVTETTLATWRSRGGGPAYIKRGGRVLYRLADLQAFMATRNIEQGEPA</sequence>
<evidence type="ECO:0000313" key="3">
    <source>
        <dbReference type="Proteomes" id="UP000809431"/>
    </source>
</evidence>
<evidence type="ECO:0000259" key="1">
    <source>
        <dbReference type="Pfam" id="PF12728"/>
    </source>
</evidence>
<proteinExistence type="predicted"/>
<dbReference type="InterPro" id="IPR036388">
    <property type="entry name" value="WH-like_DNA-bd_sf"/>
</dbReference>
<dbReference type="Proteomes" id="UP000809431">
    <property type="component" value="Unassembled WGS sequence"/>
</dbReference>
<name>A0ABS2BM42_9NEIS</name>
<dbReference type="SUPFAM" id="SSF46955">
    <property type="entry name" value="Putative DNA-binding domain"/>
    <property type="match status" value="1"/>
</dbReference>
<dbReference type="EMBL" id="JAESND010000004">
    <property type="protein sequence ID" value="MBM3116061.1"/>
    <property type="molecule type" value="Genomic_DNA"/>
</dbReference>
<protein>
    <submittedName>
        <fullName evidence="2">Helix-turn-helix domain-containing protein</fullName>
    </submittedName>
</protein>
<reference evidence="2 3" key="1">
    <citation type="submission" date="2021-01" db="EMBL/GenBank/DDBJ databases">
        <title>Draft Genome Sequence and Polyhydroxyalkanoate Biosynthetic Potential of Jeongeupia naejangsanensis Type Strain DSM 24253.</title>
        <authorList>
            <person name="Turrini P."/>
            <person name="Artuso I."/>
            <person name="Lugli G.A."/>
            <person name="Frangipani E."/>
            <person name="Ventura M."/>
            <person name="Visca P."/>
        </authorList>
    </citation>
    <scope>NUCLEOTIDE SEQUENCE [LARGE SCALE GENOMIC DNA]</scope>
    <source>
        <strain evidence="2 3">DSM 24253</strain>
    </source>
</reference>
<dbReference type="Pfam" id="PF12728">
    <property type="entry name" value="HTH_17"/>
    <property type="match status" value="1"/>
</dbReference>
<gene>
    <name evidence="2" type="ORF">JMJ54_09465</name>
</gene>
<evidence type="ECO:0000313" key="2">
    <source>
        <dbReference type="EMBL" id="MBM3116061.1"/>
    </source>
</evidence>
<dbReference type="InterPro" id="IPR041657">
    <property type="entry name" value="HTH_17"/>
</dbReference>
<feature type="domain" description="Helix-turn-helix" evidence="1">
    <location>
        <begin position="2"/>
        <end position="43"/>
    </location>
</feature>